<evidence type="ECO:0000256" key="6">
    <source>
        <dbReference type="ARBA" id="ARBA00022917"/>
    </source>
</evidence>
<dbReference type="FunFam" id="3.40.50.300:FF:000003">
    <property type="entry name" value="Elongation factor Tu"/>
    <property type="match status" value="1"/>
</dbReference>
<dbReference type="InterPro" id="IPR041709">
    <property type="entry name" value="EF-Tu_GTP-bd"/>
</dbReference>
<dbReference type="Gene3D" id="3.40.50.300">
    <property type="entry name" value="P-loop containing nucleotide triphosphate hydrolases"/>
    <property type="match status" value="1"/>
</dbReference>
<evidence type="ECO:0000256" key="7">
    <source>
        <dbReference type="ARBA" id="ARBA00023134"/>
    </source>
</evidence>
<dbReference type="SUPFAM" id="SSF52540">
    <property type="entry name" value="P-loop containing nucleoside triphosphate hydrolases"/>
    <property type="match status" value="1"/>
</dbReference>
<dbReference type="GO" id="GO:0009536">
    <property type="term" value="C:plastid"/>
    <property type="evidence" value="ECO:0007669"/>
    <property type="project" value="UniProtKB-SubCell"/>
</dbReference>
<dbReference type="CDD" id="cd03707">
    <property type="entry name" value="EFTU_III"/>
    <property type="match status" value="1"/>
</dbReference>
<dbReference type="InterPro" id="IPR009000">
    <property type="entry name" value="Transl_B-barrel_sf"/>
</dbReference>
<dbReference type="InterPro" id="IPR005225">
    <property type="entry name" value="Small_GTP-bd"/>
</dbReference>
<accession>A0A8J5XDM6</accession>
<keyword evidence="3" id="KW-0934">Plastid</keyword>
<dbReference type="CDD" id="cd01884">
    <property type="entry name" value="EF_Tu"/>
    <property type="match status" value="1"/>
</dbReference>
<comment type="similarity">
    <text evidence="2 8">Belongs to the TRAFAC class translation factor GTPase superfamily. Classic translation factor GTPase family. EF-Tu/EF-1A subfamily.</text>
</comment>
<dbReference type="InterPro" id="IPR027417">
    <property type="entry name" value="P-loop_NTPase"/>
</dbReference>
<dbReference type="AlphaFoldDB" id="A0A8J5XDM6"/>
<gene>
    <name evidence="10" type="ORF">KFE25_010855</name>
</gene>
<evidence type="ECO:0000256" key="5">
    <source>
        <dbReference type="ARBA" id="ARBA00022768"/>
    </source>
</evidence>
<dbReference type="InterPro" id="IPR009001">
    <property type="entry name" value="Transl_elong_EF1A/Init_IF2_C"/>
</dbReference>
<dbReference type="PROSITE" id="PS51722">
    <property type="entry name" value="G_TR_2"/>
    <property type="match status" value="1"/>
</dbReference>
<dbReference type="HAMAP" id="MF_00118_B">
    <property type="entry name" value="EF_Tu_B"/>
    <property type="match status" value="1"/>
</dbReference>
<dbReference type="GO" id="GO:0070125">
    <property type="term" value="P:mitochondrial translational elongation"/>
    <property type="evidence" value="ECO:0007669"/>
    <property type="project" value="TreeGrafter"/>
</dbReference>
<dbReference type="NCBIfam" id="TIGR00485">
    <property type="entry name" value="EF-Tu"/>
    <property type="match status" value="1"/>
</dbReference>
<evidence type="ECO:0000256" key="3">
    <source>
        <dbReference type="ARBA" id="ARBA00022640"/>
    </source>
</evidence>
<dbReference type="GO" id="GO:0003746">
    <property type="term" value="F:translation elongation factor activity"/>
    <property type="evidence" value="ECO:0007669"/>
    <property type="project" value="UniProtKB-UniRule"/>
</dbReference>
<dbReference type="InterPro" id="IPR033720">
    <property type="entry name" value="EFTU_2"/>
</dbReference>
<comment type="function">
    <text evidence="8">This protein promotes the GTP-dependent binding of aminoacyl-tRNA to the A-site of ribosomes during protein biosynthesis.</text>
</comment>
<dbReference type="NCBIfam" id="TIGR00231">
    <property type="entry name" value="small_GTP"/>
    <property type="match status" value="1"/>
</dbReference>
<dbReference type="InterPro" id="IPR031157">
    <property type="entry name" value="G_TR_CS"/>
</dbReference>
<dbReference type="NCBIfam" id="NF009372">
    <property type="entry name" value="PRK12735.1"/>
    <property type="match status" value="1"/>
</dbReference>
<evidence type="ECO:0000256" key="2">
    <source>
        <dbReference type="ARBA" id="ARBA00007249"/>
    </source>
</evidence>
<dbReference type="SUPFAM" id="SSF50447">
    <property type="entry name" value="Translation proteins"/>
    <property type="match status" value="1"/>
</dbReference>
<dbReference type="NCBIfam" id="NF000766">
    <property type="entry name" value="PRK00049.1"/>
    <property type="match status" value="1"/>
</dbReference>
<dbReference type="OMA" id="EGDKEWG"/>
<dbReference type="GO" id="GO:0003924">
    <property type="term" value="F:GTPase activity"/>
    <property type="evidence" value="ECO:0007669"/>
    <property type="project" value="UniProtKB-UniRule"/>
</dbReference>
<feature type="domain" description="Tr-type G" evidence="9">
    <location>
        <begin position="29"/>
        <end position="225"/>
    </location>
</feature>
<dbReference type="Pfam" id="PF03144">
    <property type="entry name" value="GTP_EFTU_D2"/>
    <property type="match status" value="1"/>
</dbReference>
<dbReference type="EMBL" id="JAGTXO010000030">
    <property type="protein sequence ID" value="KAG8460800.1"/>
    <property type="molecule type" value="Genomic_DNA"/>
</dbReference>
<evidence type="ECO:0000313" key="10">
    <source>
        <dbReference type="EMBL" id="KAG8460800.1"/>
    </source>
</evidence>
<dbReference type="Pfam" id="PF03143">
    <property type="entry name" value="GTP_EFTU_D3"/>
    <property type="match status" value="1"/>
</dbReference>
<evidence type="ECO:0000259" key="9">
    <source>
        <dbReference type="PROSITE" id="PS51722"/>
    </source>
</evidence>
<dbReference type="PROSITE" id="PS00301">
    <property type="entry name" value="G_TR_1"/>
    <property type="match status" value="1"/>
</dbReference>
<dbReference type="NCBIfam" id="NF009373">
    <property type="entry name" value="PRK12736.1"/>
    <property type="match status" value="1"/>
</dbReference>
<keyword evidence="11" id="KW-1185">Reference proteome</keyword>
<sequence length="416" mass="45038">MPAGLVRALVRRVQRPAARALSTSFQRTKPHVNVGTIGHVDHGKTTLTAAITKVLAEAGGAKVMAYADIDKAPEEKARGITINSAHIEYETATRHYGHVDCPGHADYVKNMITGAASMEGAILVVSAADGPMPQTREHVLLAQQVGIPSLVVFLNKVDQVEDEELLELVEMEVRELLSKYKFPGDDVPIVRGSALAALEGRDDAIGKDAILKLMAEVDRYIPTPSRETDKPFLMAIEDIFSIAGRGTVATGKVERGTVKVGEELEVVGLNPTIPKTTITGVEMFHKLLDKGQAGDNIGALLRGLKREDLSRGMVLAKPGTLTAHKKFEAEIYALTKEEGGRHTPFMANYSPQFFFRTANITGMVKLDKERQMVMPGDNCTVTCELLTPVALNEGMRFAFREGGRTVGAGVVSKLLD</sequence>
<name>A0A8J5XDM6_DIALT</name>
<evidence type="ECO:0000256" key="1">
    <source>
        <dbReference type="ARBA" id="ARBA00004474"/>
    </source>
</evidence>
<dbReference type="InterPro" id="IPR050055">
    <property type="entry name" value="EF-Tu_GTPase"/>
</dbReference>
<dbReference type="PANTHER" id="PTHR43721:SF5">
    <property type="entry name" value="ELONGATION FACTOR TU, CHLOROPLASTIC"/>
    <property type="match status" value="1"/>
</dbReference>
<dbReference type="Proteomes" id="UP000751190">
    <property type="component" value="Unassembled WGS sequence"/>
</dbReference>
<dbReference type="CDD" id="cd03697">
    <property type="entry name" value="EFTU_II"/>
    <property type="match status" value="1"/>
</dbReference>
<dbReference type="InterPro" id="IPR004160">
    <property type="entry name" value="Transl_elong_EFTu/EF1A_C"/>
</dbReference>
<keyword evidence="6" id="KW-0648">Protein biosynthesis</keyword>
<proteinExistence type="inferred from homology"/>
<dbReference type="GO" id="GO:0005525">
    <property type="term" value="F:GTP binding"/>
    <property type="evidence" value="ECO:0007669"/>
    <property type="project" value="UniProtKB-UniRule"/>
</dbReference>
<dbReference type="InterPro" id="IPR004541">
    <property type="entry name" value="Transl_elong_EFTu/EF1A_bac/org"/>
</dbReference>
<dbReference type="Pfam" id="PF00009">
    <property type="entry name" value="GTP_EFTU"/>
    <property type="match status" value="1"/>
</dbReference>
<dbReference type="InterPro" id="IPR000795">
    <property type="entry name" value="T_Tr_GTP-bd_dom"/>
</dbReference>
<dbReference type="PANTHER" id="PTHR43721">
    <property type="entry name" value="ELONGATION FACTOR TU-RELATED"/>
    <property type="match status" value="1"/>
</dbReference>
<keyword evidence="7 8" id="KW-0342">GTP-binding</keyword>
<protein>
    <recommendedName>
        <fullName evidence="8">Elongation factor Tu</fullName>
    </recommendedName>
</protein>
<dbReference type="PRINTS" id="PR00315">
    <property type="entry name" value="ELONGATNFCT"/>
</dbReference>
<evidence type="ECO:0000256" key="4">
    <source>
        <dbReference type="ARBA" id="ARBA00022741"/>
    </source>
</evidence>
<dbReference type="InterPro" id="IPR004161">
    <property type="entry name" value="EFTu-like_2"/>
</dbReference>
<dbReference type="FunFam" id="2.40.30.10:FF:000001">
    <property type="entry name" value="Elongation factor Tu"/>
    <property type="match status" value="1"/>
</dbReference>
<dbReference type="OrthoDB" id="2067at2759"/>
<reference evidence="10" key="1">
    <citation type="submission" date="2021-05" db="EMBL/GenBank/DDBJ databases">
        <title>The genome of the haptophyte Pavlova lutheri (Diacronema luteri, Pavlovales) - a model for lipid biosynthesis in eukaryotic algae.</title>
        <authorList>
            <person name="Hulatt C.J."/>
            <person name="Posewitz M.C."/>
        </authorList>
    </citation>
    <scope>NUCLEOTIDE SEQUENCE</scope>
    <source>
        <strain evidence="10">NIVA-4/92</strain>
    </source>
</reference>
<comment type="subcellular location">
    <subcellularLocation>
        <location evidence="1">Plastid</location>
    </subcellularLocation>
</comment>
<evidence type="ECO:0000313" key="11">
    <source>
        <dbReference type="Proteomes" id="UP000751190"/>
    </source>
</evidence>
<comment type="caution">
    <text evidence="10">The sequence shown here is derived from an EMBL/GenBank/DDBJ whole genome shotgun (WGS) entry which is preliminary data.</text>
</comment>
<keyword evidence="4 8" id="KW-0547">Nucleotide-binding</keyword>
<evidence type="ECO:0000256" key="8">
    <source>
        <dbReference type="RuleBase" id="RU000325"/>
    </source>
</evidence>
<keyword evidence="5 8" id="KW-0251">Elongation factor</keyword>
<dbReference type="GO" id="GO:0005739">
    <property type="term" value="C:mitochondrion"/>
    <property type="evidence" value="ECO:0007669"/>
    <property type="project" value="TreeGrafter"/>
</dbReference>
<dbReference type="SUPFAM" id="SSF50465">
    <property type="entry name" value="EF-Tu/eEF-1alpha/eIF2-gamma C-terminal domain"/>
    <property type="match status" value="1"/>
</dbReference>
<organism evidence="10 11">
    <name type="scientific">Diacronema lutheri</name>
    <name type="common">Unicellular marine alga</name>
    <name type="synonym">Monochrysis lutheri</name>
    <dbReference type="NCBI Taxonomy" id="2081491"/>
    <lineage>
        <taxon>Eukaryota</taxon>
        <taxon>Haptista</taxon>
        <taxon>Haptophyta</taxon>
        <taxon>Pavlovophyceae</taxon>
        <taxon>Pavlovales</taxon>
        <taxon>Pavlovaceae</taxon>
        <taxon>Diacronema</taxon>
    </lineage>
</organism>
<dbReference type="Gene3D" id="2.40.30.10">
    <property type="entry name" value="Translation factors"/>
    <property type="match status" value="2"/>
</dbReference>